<feature type="domain" description="Peptide methionine sulphoxide reductase MsrA" evidence="5">
    <location>
        <begin position="3"/>
        <end position="155"/>
    </location>
</feature>
<evidence type="ECO:0000256" key="3">
    <source>
        <dbReference type="ARBA" id="ARBA00048782"/>
    </source>
</evidence>
<proteinExistence type="inferred from homology"/>
<comment type="similarity">
    <text evidence="4">Belongs to the MsrA Met sulfoxide reductase family.</text>
</comment>
<keyword evidence="1 4" id="KW-0560">Oxidoreductase</keyword>
<dbReference type="Proteomes" id="UP000230638">
    <property type="component" value="Unassembled WGS sequence"/>
</dbReference>
<dbReference type="AlphaFoldDB" id="A0A2H0CWR0"/>
<organism evidence="6 7">
    <name type="scientific">Candidatus Lloydbacteria bacterium CG22_combo_CG10-13_8_21_14_all_47_15</name>
    <dbReference type="NCBI Taxonomy" id="1974635"/>
    <lineage>
        <taxon>Bacteria</taxon>
        <taxon>Candidatus Lloydiibacteriota</taxon>
    </lineage>
</organism>
<dbReference type="InterPro" id="IPR002569">
    <property type="entry name" value="Met_Sox_Rdtase_MsrA_dom"/>
</dbReference>
<accession>A0A2H0CWR0</accession>
<evidence type="ECO:0000313" key="7">
    <source>
        <dbReference type="Proteomes" id="UP000230638"/>
    </source>
</evidence>
<dbReference type="PANTHER" id="PTHR42799">
    <property type="entry name" value="MITOCHONDRIAL PEPTIDE METHIONINE SULFOXIDE REDUCTASE"/>
    <property type="match status" value="1"/>
</dbReference>
<dbReference type="GO" id="GO:0033744">
    <property type="term" value="F:L-methionine:thioredoxin-disulfide S-oxidoreductase activity"/>
    <property type="evidence" value="ECO:0007669"/>
    <property type="project" value="RHEA"/>
</dbReference>
<evidence type="ECO:0000256" key="1">
    <source>
        <dbReference type="ARBA" id="ARBA00023002"/>
    </source>
</evidence>
<reference evidence="6 7" key="1">
    <citation type="submission" date="2017-09" db="EMBL/GenBank/DDBJ databases">
        <title>Depth-based differentiation of microbial function through sediment-hosted aquifers and enrichment of novel symbionts in the deep terrestrial subsurface.</title>
        <authorList>
            <person name="Probst A.J."/>
            <person name="Ladd B."/>
            <person name="Jarett J.K."/>
            <person name="Geller-Mcgrath D.E."/>
            <person name="Sieber C.M."/>
            <person name="Emerson J.B."/>
            <person name="Anantharaman K."/>
            <person name="Thomas B.C."/>
            <person name="Malmstrom R."/>
            <person name="Stieglmeier M."/>
            <person name="Klingl A."/>
            <person name="Woyke T."/>
            <person name="Ryan C.M."/>
            <person name="Banfield J.F."/>
        </authorList>
    </citation>
    <scope>NUCLEOTIDE SEQUENCE [LARGE SCALE GENOMIC DNA]</scope>
    <source>
        <strain evidence="6">CG22_combo_CG10-13_8_21_14_all_47_15</strain>
    </source>
</reference>
<dbReference type="EC" id="1.8.4.11" evidence="4"/>
<dbReference type="EMBL" id="PCTL01000004">
    <property type="protein sequence ID" value="PIP73858.1"/>
    <property type="molecule type" value="Genomic_DNA"/>
</dbReference>
<comment type="catalytic activity">
    <reaction evidence="2 4">
        <text>L-methionyl-[protein] + [thioredoxin]-disulfide + H2O = L-methionyl-(S)-S-oxide-[protein] + [thioredoxin]-dithiol</text>
        <dbReference type="Rhea" id="RHEA:14217"/>
        <dbReference type="Rhea" id="RHEA-COMP:10698"/>
        <dbReference type="Rhea" id="RHEA-COMP:10700"/>
        <dbReference type="Rhea" id="RHEA-COMP:12313"/>
        <dbReference type="Rhea" id="RHEA-COMP:12315"/>
        <dbReference type="ChEBI" id="CHEBI:15377"/>
        <dbReference type="ChEBI" id="CHEBI:16044"/>
        <dbReference type="ChEBI" id="CHEBI:29950"/>
        <dbReference type="ChEBI" id="CHEBI:44120"/>
        <dbReference type="ChEBI" id="CHEBI:50058"/>
        <dbReference type="EC" id="1.8.4.11"/>
    </reaction>
</comment>
<comment type="function">
    <text evidence="4">Has an important function as a repair enzyme for proteins that have been inactivated by oxidation. Catalyzes the reversible oxidation-reduction of methionine sulfoxide in proteins to methionine.</text>
</comment>
<dbReference type="GO" id="GO:0005737">
    <property type="term" value="C:cytoplasm"/>
    <property type="evidence" value="ECO:0007669"/>
    <property type="project" value="TreeGrafter"/>
</dbReference>
<dbReference type="SUPFAM" id="SSF55068">
    <property type="entry name" value="Peptide methionine sulfoxide reductase"/>
    <property type="match status" value="1"/>
</dbReference>
<comment type="caution">
    <text evidence="6">The sequence shown here is derived from an EMBL/GenBank/DDBJ whole genome shotgun (WGS) entry which is preliminary data.</text>
</comment>
<dbReference type="GO" id="GO:0008113">
    <property type="term" value="F:peptide-methionine (S)-S-oxide reductase activity"/>
    <property type="evidence" value="ECO:0007669"/>
    <property type="project" value="UniProtKB-UniRule"/>
</dbReference>
<name>A0A2H0CWR0_9BACT</name>
<dbReference type="Gene3D" id="3.30.1060.10">
    <property type="entry name" value="Peptide methionine sulphoxide reductase MsrA"/>
    <property type="match status" value="1"/>
</dbReference>
<evidence type="ECO:0000256" key="2">
    <source>
        <dbReference type="ARBA" id="ARBA00047806"/>
    </source>
</evidence>
<comment type="catalytic activity">
    <reaction evidence="3 4">
        <text>[thioredoxin]-disulfide + L-methionine + H2O = L-methionine (S)-S-oxide + [thioredoxin]-dithiol</text>
        <dbReference type="Rhea" id="RHEA:19993"/>
        <dbReference type="Rhea" id="RHEA-COMP:10698"/>
        <dbReference type="Rhea" id="RHEA-COMP:10700"/>
        <dbReference type="ChEBI" id="CHEBI:15377"/>
        <dbReference type="ChEBI" id="CHEBI:29950"/>
        <dbReference type="ChEBI" id="CHEBI:50058"/>
        <dbReference type="ChEBI" id="CHEBI:57844"/>
        <dbReference type="ChEBI" id="CHEBI:58772"/>
        <dbReference type="EC" id="1.8.4.11"/>
    </reaction>
</comment>
<protein>
    <recommendedName>
        <fullName evidence="4">Peptide methionine sulfoxide reductase MsrA</fullName>
        <shortName evidence="4">Protein-methionine-S-oxide reductase</shortName>
        <ecNumber evidence="4">1.8.4.11</ecNumber>
    </recommendedName>
    <alternativeName>
        <fullName evidence="4">Peptide-methionine (S)-S-oxide reductase</fullName>
        <shortName evidence="4">Peptide Met(O) reductase</shortName>
    </alternativeName>
</protein>
<dbReference type="InterPro" id="IPR036509">
    <property type="entry name" value="Met_Sox_Rdtase_MsrA_sf"/>
</dbReference>
<dbReference type="HAMAP" id="MF_01401">
    <property type="entry name" value="MsrA"/>
    <property type="match status" value="1"/>
</dbReference>
<dbReference type="NCBIfam" id="TIGR00401">
    <property type="entry name" value="msrA"/>
    <property type="match status" value="1"/>
</dbReference>
<evidence type="ECO:0000256" key="4">
    <source>
        <dbReference type="HAMAP-Rule" id="MF_01401"/>
    </source>
</evidence>
<feature type="active site" evidence="4">
    <location>
        <position position="10"/>
    </location>
</feature>
<dbReference type="Pfam" id="PF01625">
    <property type="entry name" value="PMSR"/>
    <property type="match status" value="1"/>
</dbReference>
<gene>
    <name evidence="4 6" type="primary">msrA</name>
    <name evidence="6" type="ORF">COW88_00595</name>
</gene>
<dbReference type="GO" id="GO:0034599">
    <property type="term" value="P:cellular response to oxidative stress"/>
    <property type="evidence" value="ECO:0007669"/>
    <property type="project" value="TreeGrafter"/>
</dbReference>
<dbReference type="InterPro" id="IPR050162">
    <property type="entry name" value="MsrA_MetSO_reductase"/>
</dbReference>
<evidence type="ECO:0000313" key="6">
    <source>
        <dbReference type="EMBL" id="PIP73858.1"/>
    </source>
</evidence>
<sequence>MKTAFFSAGCFWGVEDAFQKIPGVIDAVSGYSGGHTKHPTYDEVCDGHTGHAETVKIIYDPEKVSYETLLELFWKIHDPTQVNRQGQDIGSQYRSVIFYSSPEDKDASEKSKQGIEASGKYDAPVATEIVPAEVFYEAEAHHQDYVKKTGRGVCHIAE</sequence>
<dbReference type="PANTHER" id="PTHR42799:SF2">
    <property type="entry name" value="MITOCHONDRIAL PEPTIDE METHIONINE SULFOXIDE REDUCTASE"/>
    <property type="match status" value="1"/>
</dbReference>
<evidence type="ECO:0000259" key="5">
    <source>
        <dbReference type="Pfam" id="PF01625"/>
    </source>
</evidence>